<proteinExistence type="predicted"/>
<dbReference type="PATRIC" id="fig|1330534.3.peg.3470"/>
<keyword evidence="1" id="KW-0472">Membrane</keyword>
<dbReference type="EMBL" id="ATAY01000088">
    <property type="protein sequence ID" value="EPR09412.1"/>
    <property type="molecule type" value="Genomic_DNA"/>
</dbReference>
<keyword evidence="1" id="KW-0812">Transmembrane</keyword>
<evidence type="ECO:0000313" key="2">
    <source>
        <dbReference type="EMBL" id="EPR09412.1"/>
    </source>
</evidence>
<organism evidence="2 3">
    <name type="scientific">Ruminiclostridium papyrosolvens C7</name>
    <dbReference type="NCBI Taxonomy" id="1330534"/>
    <lineage>
        <taxon>Bacteria</taxon>
        <taxon>Bacillati</taxon>
        <taxon>Bacillota</taxon>
        <taxon>Clostridia</taxon>
        <taxon>Eubacteriales</taxon>
        <taxon>Oscillospiraceae</taxon>
        <taxon>Ruminiclostridium</taxon>
    </lineage>
</organism>
<dbReference type="AlphaFoldDB" id="U4QXY2"/>
<dbReference type="Proteomes" id="UP000016860">
    <property type="component" value="Unassembled WGS sequence"/>
</dbReference>
<gene>
    <name evidence="2" type="ORF">L323_17485</name>
</gene>
<evidence type="ECO:0000313" key="3">
    <source>
        <dbReference type="Proteomes" id="UP000016860"/>
    </source>
</evidence>
<dbReference type="STRING" id="1330534.L323_17485"/>
<accession>U4QXY2</accession>
<name>U4QXY2_9FIRM</name>
<feature type="transmembrane region" description="Helical" evidence="1">
    <location>
        <begin position="7"/>
        <end position="27"/>
    </location>
</feature>
<protein>
    <submittedName>
        <fullName evidence="2">Uncharacterized protein</fullName>
    </submittedName>
</protein>
<comment type="caution">
    <text evidence="2">The sequence shown here is derived from an EMBL/GenBank/DDBJ whole genome shotgun (WGS) entry which is preliminary data.</text>
</comment>
<sequence length="67" mass="7689">MFKLGSILLFITFAQIIGVTICMQFYLNKSDELFIHTPGLIVLIILVELIYSIRLILKGYGTLKNKR</sequence>
<keyword evidence="1" id="KW-1133">Transmembrane helix</keyword>
<feature type="transmembrane region" description="Helical" evidence="1">
    <location>
        <begin position="33"/>
        <end position="57"/>
    </location>
</feature>
<evidence type="ECO:0000256" key="1">
    <source>
        <dbReference type="SAM" id="Phobius"/>
    </source>
</evidence>
<reference evidence="2 3" key="1">
    <citation type="journal article" date="2013" name="Genome Announc.">
        <title>Draft Genome Sequence of the Cellulolytic Bacterium Clostridium papyrosolvens C7 (ATCC 700395).</title>
        <authorList>
            <person name="Zepeda V."/>
            <person name="Dassa B."/>
            <person name="Borovok I."/>
            <person name="Lamed R."/>
            <person name="Bayer E.A."/>
            <person name="Cate J.H."/>
        </authorList>
    </citation>
    <scope>NUCLEOTIDE SEQUENCE [LARGE SCALE GENOMIC DNA]</scope>
    <source>
        <strain evidence="2 3">C7</strain>
    </source>
</reference>